<gene>
    <name evidence="1" type="ORF">GRAN_1558</name>
</gene>
<proteinExistence type="predicted"/>
<dbReference type="Proteomes" id="UP000289437">
    <property type="component" value="Unassembled WGS sequence"/>
</dbReference>
<evidence type="ECO:0008006" key="3">
    <source>
        <dbReference type="Google" id="ProtNLM"/>
    </source>
</evidence>
<protein>
    <recommendedName>
        <fullName evidence="3">RiboL-PSP-HEPN domain-containing protein</fullName>
    </recommendedName>
</protein>
<reference evidence="1 2" key="1">
    <citation type="submission" date="2018-11" db="EMBL/GenBank/DDBJ databases">
        <authorList>
            <person name="Mardanov A.V."/>
            <person name="Ravin N.V."/>
            <person name="Dedysh S.N."/>
        </authorList>
    </citation>
    <scope>NUCLEOTIDE SEQUENCE [LARGE SCALE GENOMIC DNA]</scope>
    <source>
        <strain evidence="1 2">AF10</strain>
    </source>
</reference>
<sequence length="186" mass="21214">MELMASLNQIELVAKEKRSIIDGPLIYRLLYLNIIIALETYLGDSFSAIVLNKRPYLERFVSHSTHLREKQISLSDIFKRAKTIETDVRGFINGISWHDLANVAKIYKQAFGLTLPDIPDTIRTGIKLRHDIVHRNGKTPEGQEQTWKKEQIATLKAAVQSFATEIELMLKALPEDADAPPKKEEF</sequence>
<reference evidence="2" key="2">
    <citation type="submission" date="2019-02" db="EMBL/GenBank/DDBJ databases">
        <title>Granulicella sibirica sp. nov., a psychrotolerant acidobacterium isolated from an organic soil layer in forested tundra, West Siberia.</title>
        <authorList>
            <person name="Oshkin I.Y."/>
            <person name="Kulichevskaya I.S."/>
            <person name="Rijpstra W.I.C."/>
            <person name="Sinninghe Damste J.S."/>
            <person name="Rakitin A.L."/>
            <person name="Ravin N.V."/>
            <person name="Dedysh S.N."/>
        </authorList>
    </citation>
    <scope>NUCLEOTIDE SEQUENCE [LARGE SCALE GENOMIC DNA]</scope>
    <source>
        <strain evidence="2">AF10</strain>
    </source>
</reference>
<comment type="caution">
    <text evidence="1">The sequence shown here is derived from an EMBL/GenBank/DDBJ whole genome shotgun (WGS) entry which is preliminary data.</text>
</comment>
<dbReference type="EMBL" id="RDSM01000001">
    <property type="protein sequence ID" value="RXH58248.1"/>
    <property type="molecule type" value="Genomic_DNA"/>
</dbReference>
<evidence type="ECO:0000313" key="2">
    <source>
        <dbReference type="Proteomes" id="UP000289437"/>
    </source>
</evidence>
<accession>A0A4Q0T7Z3</accession>
<name>A0A4Q0T7Z3_9BACT</name>
<keyword evidence="2" id="KW-1185">Reference proteome</keyword>
<dbReference type="AlphaFoldDB" id="A0A4Q0T7Z3"/>
<organism evidence="1 2">
    <name type="scientific">Granulicella sibirica</name>
    <dbReference type="NCBI Taxonomy" id="2479048"/>
    <lineage>
        <taxon>Bacteria</taxon>
        <taxon>Pseudomonadati</taxon>
        <taxon>Acidobacteriota</taxon>
        <taxon>Terriglobia</taxon>
        <taxon>Terriglobales</taxon>
        <taxon>Acidobacteriaceae</taxon>
        <taxon>Granulicella</taxon>
    </lineage>
</organism>
<evidence type="ECO:0000313" key="1">
    <source>
        <dbReference type="EMBL" id="RXH58248.1"/>
    </source>
</evidence>